<dbReference type="EMBL" id="JABDTM020016587">
    <property type="protein sequence ID" value="KAH0818811.1"/>
    <property type="molecule type" value="Genomic_DNA"/>
</dbReference>
<gene>
    <name evidence="1" type="ORF">GEV33_003980</name>
</gene>
<name>A0A8J6LN64_TENMO</name>
<dbReference type="Proteomes" id="UP000719412">
    <property type="component" value="Unassembled WGS sequence"/>
</dbReference>
<protein>
    <submittedName>
        <fullName evidence="1">Uncharacterized protein</fullName>
    </submittedName>
</protein>
<accession>A0A8J6LN64</accession>
<comment type="caution">
    <text evidence="1">The sequence shown here is derived from an EMBL/GenBank/DDBJ whole genome shotgun (WGS) entry which is preliminary data.</text>
</comment>
<dbReference type="AlphaFoldDB" id="A0A8J6LN64"/>
<evidence type="ECO:0000313" key="2">
    <source>
        <dbReference type="Proteomes" id="UP000719412"/>
    </source>
</evidence>
<reference evidence="1" key="1">
    <citation type="journal article" date="2020" name="J Insects Food Feed">
        <title>The yellow mealworm (Tenebrio molitor) genome: a resource for the emerging insects as food and feed industry.</title>
        <authorList>
            <person name="Eriksson T."/>
            <person name="Andere A."/>
            <person name="Kelstrup H."/>
            <person name="Emery V."/>
            <person name="Picard C."/>
        </authorList>
    </citation>
    <scope>NUCLEOTIDE SEQUENCE</scope>
    <source>
        <strain evidence="1">Stoneville</strain>
        <tissue evidence="1">Whole head</tissue>
    </source>
</reference>
<proteinExistence type="predicted"/>
<sequence>MEIVEEDLFADDLDILDIIDNGFPRRRRNGLLSDPDFRYRPRQFGERRGKYIKVEQTPCQEVLDGFSTGSRLVQVRGYDRSCTTGAGEPVEEDRIGWETVTEEFQPKRRGG</sequence>
<keyword evidence="2" id="KW-1185">Reference proteome</keyword>
<organism evidence="1 2">
    <name type="scientific">Tenebrio molitor</name>
    <name type="common">Yellow mealworm beetle</name>
    <dbReference type="NCBI Taxonomy" id="7067"/>
    <lineage>
        <taxon>Eukaryota</taxon>
        <taxon>Metazoa</taxon>
        <taxon>Ecdysozoa</taxon>
        <taxon>Arthropoda</taxon>
        <taxon>Hexapoda</taxon>
        <taxon>Insecta</taxon>
        <taxon>Pterygota</taxon>
        <taxon>Neoptera</taxon>
        <taxon>Endopterygota</taxon>
        <taxon>Coleoptera</taxon>
        <taxon>Polyphaga</taxon>
        <taxon>Cucujiformia</taxon>
        <taxon>Tenebrionidae</taxon>
        <taxon>Tenebrio</taxon>
    </lineage>
</organism>
<evidence type="ECO:0000313" key="1">
    <source>
        <dbReference type="EMBL" id="KAH0818811.1"/>
    </source>
</evidence>
<reference evidence="1" key="2">
    <citation type="submission" date="2021-08" db="EMBL/GenBank/DDBJ databases">
        <authorList>
            <person name="Eriksson T."/>
        </authorList>
    </citation>
    <scope>NUCLEOTIDE SEQUENCE</scope>
    <source>
        <strain evidence="1">Stoneville</strain>
        <tissue evidence="1">Whole head</tissue>
    </source>
</reference>